<dbReference type="Proteomes" id="UP000184310">
    <property type="component" value="Unassembled WGS sequence"/>
</dbReference>
<keyword evidence="2" id="KW-0479">Metal-binding</keyword>
<dbReference type="RefSeq" id="WP_072986168.1">
    <property type="nucleotide sequence ID" value="NZ_FQZB01000007.1"/>
</dbReference>
<dbReference type="Gene3D" id="6.10.20.100">
    <property type="match status" value="1"/>
</dbReference>
<dbReference type="OrthoDB" id="9770424at2"/>
<organism evidence="4 5">
    <name type="scientific">Clostridium cavendishii DSM 21758</name>
    <dbReference type="NCBI Taxonomy" id="1121302"/>
    <lineage>
        <taxon>Bacteria</taxon>
        <taxon>Bacillati</taxon>
        <taxon>Bacillota</taxon>
        <taxon>Clostridia</taxon>
        <taxon>Eubacteriales</taxon>
        <taxon>Clostridiaceae</taxon>
        <taxon>Clostridium</taxon>
    </lineage>
</organism>
<comment type="similarity">
    <text evidence="1">Belongs to the HypD family.</text>
</comment>
<dbReference type="Pfam" id="PF01924">
    <property type="entry name" value="HypD"/>
    <property type="match status" value="1"/>
</dbReference>
<dbReference type="GO" id="GO:0070025">
    <property type="term" value="F:carbon monoxide binding"/>
    <property type="evidence" value="ECO:0007669"/>
    <property type="project" value="TreeGrafter"/>
</dbReference>
<accession>A0A1M6HX75</accession>
<dbReference type="PANTHER" id="PTHR30149">
    <property type="entry name" value="HYDROGENASE PROTEIN ASSEMBLY PROTEIN HYPD"/>
    <property type="match status" value="1"/>
</dbReference>
<evidence type="ECO:0000256" key="1">
    <source>
        <dbReference type="ARBA" id="ARBA00007888"/>
    </source>
</evidence>
<dbReference type="GO" id="GO:0051604">
    <property type="term" value="P:protein maturation"/>
    <property type="evidence" value="ECO:0007669"/>
    <property type="project" value="TreeGrafter"/>
</dbReference>
<dbReference type="GO" id="GO:0051539">
    <property type="term" value="F:4 iron, 4 sulfur cluster binding"/>
    <property type="evidence" value="ECO:0007669"/>
    <property type="project" value="TreeGrafter"/>
</dbReference>
<reference evidence="4 5" key="1">
    <citation type="submission" date="2016-11" db="EMBL/GenBank/DDBJ databases">
        <authorList>
            <person name="Jaros S."/>
            <person name="Januszkiewicz K."/>
            <person name="Wedrychowicz H."/>
        </authorList>
    </citation>
    <scope>NUCLEOTIDE SEQUENCE [LARGE SCALE GENOMIC DNA]</scope>
    <source>
        <strain evidence="4 5">DSM 21758</strain>
    </source>
</reference>
<sequence length="344" mass="38188">MKSIEIDKDIIIMEICGTHTMSILRSGIKKILPSNIKLISGPGCPVCVTNQGYIDVAIELSKREDIIITTFGDMINIPGTKESLKIRKALGSDIRVVYSPLEAINIAKKNPNKEVVFLGIGFETTAPTIALTIKKGHDLNLKNFSVFSSLKTMPEVIKMLLKDKEVKVDGIICPGHVSTIIGEKDFYFISDELNIPAVISGFDDKDVMAAIYLLIDMIKQNKYNFKNIYGRFVKYNGNEKAKELMSDVFKVSNSIWRGIGLIENSGLAIDDKYSEYNAEIKFSLKIEESVALKGCICGEILQGKKTPVDCSFFGKQCTPNNPIGVCMVSREGCCGVYYRYSDKI</sequence>
<dbReference type="PANTHER" id="PTHR30149:SF0">
    <property type="entry name" value="HYDROGENASE MATURATION FACTOR HYPD"/>
    <property type="match status" value="1"/>
</dbReference>
<gene>
    <name evidence="4" type="ORF">SAMN02745163_01616</name>
</gene>
<keyword evidence="5" id="KW-1185">Reference proteome</keyword>
<dbReference type="Gene3D" id="3.40.50.11750">
    <property type="entry name" value="HypD, alpha/beta domain 1"/>
    <property type="match status" value="2"/>
</dbReference>
<dbReference type="InterPro" id="IPR042243">
    <property type="entry name" value="HypD_1"/>
</dbReference>
<dbReference type="AlphaFoldDB" id="A0A1M6HX75"/>
<name>A0A1M6HX75_9CLOT</name>
<evidence type="ECO:0000313" key="4">
    <source>
        <dbReference type="EMBL" id="SHJ26849.1"/>
    </source>
</evidence>
<dbReference type="InterPro" id="IPR002780">
    <property type="entry name" value="Hyd_form_HypD"/>
</dbReference>
<dbReference type="EMBL" id="FQZB01000007">
    <property type="protein sequence ID" value="SHJ26849.1"/>
    <property type="molecule type" value="Genomic_DNA"/>
</dbReference>
<dbReference type="GO" id="GO:0005506">
    <property type="term" value="F:iron ion binding"/>
    <property type="evidence" value="ECO:0007669"/>
    <property type="project" value="TreeGrafter"/>
</dbReference>
<protein>
    <submittedName>
        <fullName evidence="4">Hydrogenase expression/formation protein HypD</fullName>
    </submittedName>
</protein>
<evidence type="ECO:0000256" key="2">
    <source>
        <dbReference type="ARBA" id="ARBA00022723"/>
    </source>
</evidence>
<dbReference type="PIRSF" id="PIRSF005622">
    <property type="entry name" value="Hydrgn_mat_hypD"/>
    <property type="match status" value="1"/>
</dbReference>
<evidence type="ECO:0000313" key="5">
    <source>
        <dbReference type="Proteomes" id="UP000184310"/>
    </source>
</evidence>
<keyword evidence="3" id="KW-0408">Iron</keyword>
<evidence type="ECO:0000256" key="3">
    <source>
        <dbReference type="ARBA" id="ARBA00023004"/>
    </source>
</evidence>
<dbReference type="InterPro" id="IPR042244">
    <property type="entry name" value="HypD_2_sf"/>
</dbReference>
<dbReference type="STRING" id="1121302.SAMN02745163_01616"/>
<proteinExistence type="inferred from homology"/>
<dbReference type="NCBIfam" id="TIGR00075">
    <property type="entry name" value="hypD"/>
    <property type="match status" value="1"/>
</dbReference>